<feature type="compositionally biased region" description="Basic and acidic residues" evidence="2">
    <location>
        <begin position="134"/>
        <end position="143"/>
    </location>
</feature>
<accession>A0ABD1SEK8</accession>
<keyword evidence="1" id="KW-0479">Metal-binding</keyword>
<comment type="caution">
    <text evidence="4">The sequence shown here is derived from an EMBL/GenBank/DDBJ whole genome shotgun (WGS) entry which is preliminary data.</text>
</comment>
<sequence length="175" mass="19449">MSSCNYGDTWLSTNKSSSTSLMGRHGLLAHKASLIVDEGALTSVRSTFLMGEFESLHLRVKEIDDGGNIGSMWHNTTTHEDSHPIHDPTAVRAKGCGKRLKSSKEKSMSKGNRQCRTCGQNGHDKRKCPKRKERPTTDMDTQGKNDNVGMQYDGRDDGTFPSQASSHYDVVNWFI</sequence>
<feature type="region of interest" description="Disordered" evidence="2">
    <location>
        <begin position="101"/>
        <end position="164"/>
    </location>
</feature>
<name>A0ABD1SEK8_9LAMI</name>
<gene>
    <name evidence="4" type="ORF">Adt_23768</name>
</gene>
<reference evidence="5" key="1">
    <citation type="submission" date="2024-07" db="EMBL/GenBank/DDBJ databases">
        <title>Two chromosome-level genome assemblies of Korean endemic species Abeliophyllum distichum and Forsythia ovata (Oleaceae).</title>
        <authorList>
            <person name="Jang H."/>
        </authorList>
    </citation>
    <scope>NUCLEOTIDE SEQUENCE [LARGE SCALE GENOMIC DNA]</scope>
</reference>
<feature type="compositionally biased region" description="Basic residues" evidence="2">
    <location>
        <begin position="124"/>
        <end position="133"/>
    </location>
</feature>
<organism evidence="4 5">
    <name type="scientific">Abeliophyllum distichum</name>
    <dbReference type="NCBI Taxonomy" id="126358"/>
    <lineage>
        <taxon>Eukaryota</taxon>
        <taxon>Viridiplantae</taxon>
        <taxon>Streptophyta</taxon>
        <taxon>Embryophyta</taxon>
        <taxon>Tracheophyta</taxon>
        <taxon>Spermatophyta</taxon>
        <taxon>Magnoliopsida</taxon>
        <taxon>eudicotyledons</taxon>
        <taxon>Gunneridae</taxon>
        <taxon>Pentapetalae</taxon>
        <taxon>asterids</taxon>
        <taxon>lamiids</taxon>
        <taxon>Lamiales</taxon>
        <taxon>Oleaceae</taxon>
        <taxon>Forsythieae</taxon>
        <taxon>Abeliophyllum</taxon>
    </lineage>
</organism>
<keyword evidence="1" id="KW-0863">Zinc-finger</keyword>
<proteinExistence type="predicted"/>
<dbReference type="InterPro" id="IPR036875">
    <property type="entry name" value="Znf_CCHC_sf"/>
</dbReference>
<dbReference type="AlphaFoldDB" id="A0ABD1SEK8"/>
<protein>
    <submittedName>
        <fullName evidence="4">Protein FAR1-RELATED SEQUENCE</fullName>
    </submittedName>
</protein>
<evidence type="ECO:0000259" key="3">
    <source>
        <dbReference type="PROSITE" id="PS50158"/>
    </source>
</evidence>
<evidence type="ECO:0000256" key="1">
    <source>
        <dbReference type="PROSITE-ProRule" id="PRU00047"/>
    </source>
</evidence>
<dbReference type="EMBL" id="JBFOLK010000007">
    <property type="protein sequence ID" value="KAL2498218.1"/>
    <property type="molecule type" value="Genomic_DNA"/>
</dbReference>
<evidence type="ECO:0000313" key="5">
    <source>
        <dbReference type="Proteomes" id="UP001604336"/>
    </source>
</evidence>
<dbReference type="GO" id="GO:0008270">
    <property type="term" value="F:zinc ion binding"/>
    <property type="evidence" value="ECO:0007669"/>
    <property type="project" value="UniProtKB-KW"/>
</dbReference>
<feature type="compositionally biased region" description="Polar residues" evidence="2">
    <location>
        <begin position="109"/>
        <end position="120"/>
    </location>
</feature>
<dbReference type="SUPFAM" id="SSF57756">
    <property type="entry name" value="Retrovirus zinc finger-like domains"/>
    <property type="match status" value="1"/>
</dbReference>
<feature type="domain" description="CCHC-type" evidence="3">
    <location>
        <begin position="115"/>
        <end position="130"/>
    </location>
</feature>
<dbReference type="PROSITE" id="PS50158">
    <property type="entry name" value="ZF_CCHC"/>
    <property type="match status" value="1"/>
</dbReference>
<dbReference type="Proteomes" id="UP001604336">
    <property type="component" value="Unassembled WGS sequence"/>
</dbReference>
<evidence type="ECO:0000256" key="2">
    <source>
        <dbReference type="SAM" id="MobiDB-lite"/>
    </source>
</evidence>
<keyword evidence="1" id="KW-0862">Zinc</keyword>
<dbReference type="InterPro" id="IPR001878">
    <property type="entry name" value="Znf_CCHC"/>
</dbReference>
<keyword evidence="5" id="KW-1185">Reference proteome</keyword>
<evidence type="ECO:0000313" key="4">
    <source>
        <dbReference type="EMBL" id="KAL2498218.1"/>
    </source>
</evidence>
<dbReference type="Gene3D" id="4.10.60.10">
    <property type="entry name" value="Zinc finger, CCHC-type"/>
    <property type="match status" value="1"/>
</dbReference>